<gene>
    <name evidence="1" type="ORF">MNV_60022</name>
</gene>
<protein>
    <submittedName>
        <fullName evidence="1">Uncharacterized protein</fullName>
    </submittedName>
</protein>
<sequence length="40" mass="4878">MDVEIYSKKESQREIYICRQFMYKPTGIWKIIGARYECCP</sequence>
<reference evidence="2" key="1">
    <citation type="submission" date="2017-06" db="EMBL/GenBank/DDBJ databases">
        <authorList>
            <person name="Cremers G."/>
        </authorList>
    </citation>
    <scope>NUCLEOTIDE SEQUENCE [LARGE SCALE GENOMIC DNA]</scope>
</reference>
<keyword evidence="2" id="KW-1185">Reference proteome</keyword>
<evidence type="ECO:0000313" key="2">
    <source>
        <dbReference type="Proteomes" id="UP000218615"/>
    </source>
</evidence>
<accession>A0A284VS76</accession>
<dbReference type="AlphaFoldDB" id="A0A284VS76"/>
<proteinExistence type="predicted"/>
<dbReference type="Proteomes" id="UP000218615">
    <property type="component" value="Unassembled WGS sequence"/>
</dbReference>
<organism evidence="1 2">
    <name type="scientific">Candidatus Methanoperedens nitratireducens</name>
    <dbReference type="NCBI Taxonomy" id="1392998"/>
    <lineage>
        <taxon>Archaea</taxon>
        <taxon>Methanobacteriati</taxon>
        <taxon>Methanobacteriota</taxon>
        <taxon>Stenosarchaea group</taxon>
        <taxon>Methanomicrobia</taxon>
        <taxon>Methanosarcinales</taxon>
        <taxon>ANME-2 cluster</taxon>
        <taxon>Candidatus Methanoperedentaceae</taxon>
        <taxon>Candidatus Methanoperedens</taxon>
    </lineage>
</organism>
<name>A0A284VS76_9EURY</name>
<dbReference type="EMBL" id="FZMP01000207">
    <property type="protein sequence ID" value="SNQ62141.1"/>
    <property type="molecule type" value="Genomic_DNA"/>
</dbReference>
<evidence type="ECO:0000313" key="1">
    <source>
        <dbReference type="EMBL" id="SNQ62141.1"/>
    </source>
</evidence>